<dbReference type="InterPro" id="IPR013815">
    <property type="entry name" value="ATP_grasp_subdomain_1"/>
</dbReference>
<evidence type="ECO:0000256" key="2">
    <source>
        <dbReference type="ARBA" id="ARBA00022741"/>
    </source>
</evidence>
<dbReference type="Gene3D" id="3.30.1490.20">
    <property type="entry name" value="ATP-grasp fold, A domain"/>
    <property type="match status" value="1"/>
</dbReference>
<dbReference type="SUPFAM" id="SSF52440">
    <property type="entry name" value="PreATP-grasp domain"/>
    <property type="match status" value="1"/>
</dbReference>
<organism evidence="7">
    <name type="scientific">hydrothermal vent metagenome</name>
    <dbReference type="NCBI Taxonomy" id="652676"/>
    <lineage>
        <taxon>unclassified sequences</taxon>
        <taxon>metagenomes</taxon>
        <taxon>ecological metagenomes</taxon>
    </lineage>
</organism>
<accession>A0A3B0TR08</accession>
<evidence type="ECO:0000256" key="4">
    <source>
        <dbReference type="ARBA" id="ARBA00022840"/>
    </source>
</evidence>
<dbReference type="SUPFAM" id="SSF51246">
    <property type="entry name" value="Rudiment single hybrid motif"/>
    <property type="match status" value="1"/>
</dbReference>
<dbReference type="GO" id="GO:0046872">
    <property type="term" value="F:metal ion binding"/>
    <property type="evidence" value="ECO:0007669"/>
    <property type="project" value="InterPro"/>
</dbReference>
<comment type="pathway">
    <text evidence="5">Purine metabolism.</text>
</comment>
<keyword evidence="3" id="KW-0658">Purine biosynthesis</keyword>
<dbReference type="InterPro" id="IPR040686">
    <property type="entry name" value="PurK_C"/>
</dbReference>
<evidence type="ECO:0000259" key="6">
    <source>
        <dbReference type="PROSITE" id="PS50975"/>
    </source>
</evidence>
<dbReference type="FunFam" id="3.30.1490.20:FF:000015">
    <property type="entry name" value="N5-carboxyaminoimidazole ribonucleotide synthase"/>
    <property type="match status" value="1"/>
</dbReference>
<dbReference type="Pfam" id="PF02222">
    <property type="entry name" value="ATP-grasp"/>
    <property type="match status" value="1"/>
</dbReference>
<dbReference type="GO" id="GO:0005829">
    <property type="term" value="C:cytosol"/>
    <property type="evidence" value="ECO:0007669"/>
    <property type="project" value="TreeGrafter"/>
</dbReference>
<dbReference type="InterPro" id="IPR016185">
    <property type="entry name" value="PreATP-grasp_dom_sf"/>
</dbReference>
<sequence length="368" mass="39992">MNNNFPPLAPGSTIGILGGGQLGRMLALAAARLGMHSHIFCPDPLSPAFDVTALKTIAEYDDFVALEKFAAALDVVTYEFENVPAQTAQFIASHTILAPGARALSIAQDRLAEKQFLHHNQIAIAPFAPVLNDGDFVAALEKIGTPSVLKTTRLGYDGKGQRMIKSPGEAQMAFAALSGQQLVLEAFIPFEMEISVIVARNMSGDIKTYDPAQNVHVHHILHTSSVPAALDEPTLDAARSIAVTIVEALDYAGVLAVEFFVVNDNGTRTLLVNEIAPRVHNSGHWSQSVCLVDQFEQHIRAICNWPLASTKRMGDVIMTNLIGDQINALPATLKTNQQPHIYGKREIRPGRKMGHINTIIRPEDEKQC</sequence>
<evidence type="ECO:0000256" key="3">
    <source>
        <dbReference type="ARBA" id="ARBA00022755"/>
    </source>
</evidence>
<dbReference type="GO" id="GO:0034028">
    <property type="term" value="F:5-(carboxyamino)imidazole ribonucleotide synthase activity"/>
    <property type="evidence" value="ECO:0007669"/>
    <property type="project" value="UniProtKB-EC"/>
</dbReference>
<keyword evidence="1 7" id="KW-0436">Ligase</keyword>
<keyword evidence="2" id="KW-0547">Nucleotide-binding</keyword>
<dbReference type="Pfam" id="PF17769">
    <property type="entry name" value="PurK_C"/>
    <property type="match status" value="1"/>
</dbReference>
<proteinExistence type="inferred from homology"/>
<name>A0A3B0TR08_9ZZZZ</name>
<dbReference type="Gene3D" id="3.40.50.20">
    <property type="match status" value="1"/>
</dbReference>
<dbReference type="EC" id="6.3.4.18" evidence="7"/>
<gene>
    <name evidence="7" type="ORF">MNBD_ALPHA12-56</name>
</gene>
<dbReference type="PANTHER" id="PTHR11609">
    <property type="entry name" value="PURINE BIOSYNTHESIS PROTEIN 6/7, PUR6/7"/>
    <property type="match status" value="1"/>
</dbReference>
<dbReference type="Gene3D" id="3.30.470.20">
    <property type="entry name" value="ATP-grasp fold, B domain"/>
    <property type="match status" value="1"/>
</dbReference>
<reference evidence="7" key="1">
    <citation type="submission" date="2018-06" db="EMBL/GenBank/DDBJ databases">
        <authorList>
            <person name="Zhirakovskaya E."/>
        </authorList>
    </citation>
    <scope>NUCLEOTIDE SEQUENCE</scope>
</reference>
<evidence type="ECO:0000256" key="1">
    <source>
        <dbReference type="ARBA" id="ARBA00022598"/>
    </source>
</evidence>
<dbReference type="EMBL" id="UOEO01000039">
    <property type="protein sequence ID" value="VAW15837.1"/>
    <property type="molecule type" value="Genomic_DNA"/>
</dbReference>
<dbReference type="HAMAP" id="MF_01928">
    <property type="entry name" value="PurK"/>
    <property type="match status" value="1"/>
</dbReference>
<dbReference type="PROSITE" id="PS50975">
    <property type="entry name" value="ATP_GRASP"/>
    <property type="match status" value="1"/>
</dbReference>
<dbReference type="SUPFAM" id="SSF56059">
    <property type="entry name" value="Glutathione synthetase ATP-binding domain-like"/>
    <property type="match status" value="1"/>
</dbReference>
<dbReference type="AlphaFoldDB" id="A0A3B0TR08"/>
<dbReference type="NCBIfam" id="NF004675">
    <property type="entry name" value="PRK06019.1-1"/>
    <property type="match status" value="1"/>
</dbReference>
<dbReference type="FunFam" id="3.40.50.20:FF:000016">
    <property type="entry name" value="N5-carboxyaminoimidazole ribonucleotide synthase"/>
    <property type="match status" value="1"/>
</dbReference>
<dbReference type="InterPro" id="IPR003135">
    <property type="entry name" value="ATP-grasp_carboxylate-amine"/>
</dbReference>
<dbReference type="Pfam" id="PF22660">
    <property type="entry name" value="RS_preATP-grasp-like"/>
    <property type="match status" value="1"/>
</dbReference>
<dbReference type="NCBIfam" id="TIGR01161">
    <property type="entry name" value="purK"/>
    <property type="match status" value="1"/>
</dbReference>
<keyword evidence="4" id="KW-0067">ATP-binding</keyword>
<dbReference type="InterPro" id="IPR005875">
    <property type="entry name" value="PurK"/>
</dbReference>
<feature type="domain" description="ATP-grasp" evidence="6">
    <location>
        <begin position="114"/>
        <end position="303"/>
    </location>
</feature>
<dbReference type="InterPro" id="IPR011761">
    <property type="entry name" value="ATP-grasp"/>
</dbReference>
<evidence type="ECO:0000313" key="7">
    <source>
        <dbReference type="EMBL" id="VAW15837.1"/>
    </source>
</evidence>
<evidence type="ECO:0000256" key="5">
    <source>
        <dbReference type="ARBA" id="ARBA00025704"/>
    </source>
</evidence>
<dbReference type="InterPro" id="IPR054350">
    <property type="entry name" value="PurT/PurK_preATP-grasp"/>
</dbReference>
<dbReference type="InterPro" id="IPR011054">
    <property type="entry name" value="Rudment_hybrid_motif"/>
</dbReference>
<dbReference type="PANTHER" id="PTHR11609:SF5">
    <property type="entry name" value="PHOSPHORIBOSYLAMINOIMIDAZOLE CARBOXYLASE"/>
    <property type="match status" value="1"/>
</dbReference>
<dbReference type="GO" id="GO:0005524">
    <property type="term" value="F:ATP binding"/>
    <property type="evidence" value="ECO:0007669"/>
    <property type="project" value="UniProtKB-KW"/>
</dbReference>
<dbReference type="NCBIfam" id="NF004679">
    <property type="entry name" value="PRK06019.1-5"/>
    <property type="match status" value="1"/>
</dbReference>
<dbReference type="GO" id="GO:0006189">
    <property type="term" value="P:'de novo' IMP biosynthetic process"/>
    <property type="evidence" value="ECO:0007669"/>
    <property type="project" value="InterPro"/>
</dbReference>
<dbReference type="GO" id="GO:0004638">
    <property type="term" value="F:phosphoribosylaminoimidazole carboxylase activity"/>
    <property type="evidence" value="ECO:0007669"/>
    <property type="project" value="InterPro"/>
</dbReference>
<dbReference type="NCBIfam" id="NF004676">
    <property type="entry name" value="PRK06019.1-2"/>
    <property type="match status" value="1"/>
</dbReference>
<protein>
    <submittedName>
        <fullName evidence="7">N5-carboxyaminoimidazole ribonucleotide synthase</fullName>
        <ecNumber evidence="7">6.3.4.18</ecNumber>
    </submittedName>
</protein>